<protein>
    <submittedName>
        <fullName evidence="2">Uncharacterized protein</fullName>
    </submittedName>
</protein>
<feature type="compositionally biased region" description="Low complexity" evidence="1">
    <location>
        <begin position="564"/>
        <end position="576"/>
    </location>
</feature>
<feature type="region of interest" description="Disordered" evidence="1">
    <location>
        <begin position="209"/>
        <end position="235"/>
    </location>
</feature>
<keyword evidence="3" id="KW-1185">Reference proteome</keyword>
<feature type="compositionally biased region" description="Polar residues" evidence="1">
    <location>
        <begin position="469"/>
        <end position="487"/>
    </location>
</feature>
<evidence type="ECO:0000256" key="1">
    <source>
        <dbReference type="SAM" id="MobiDB-lite"/>
    </source>
</evidence>
<organism evidence="2 3">
    <name type="scientific">Tilletia horrida</name>
    <dbReference type="NCBI Taxonomy" id="155126"/>
    <lineage>
        <taxon>Eukaryota</taxon>
        <taxon>Fungi</taxon>
        <taxon>Dikarya</taxon>
        <taxon>Basidiomycota</taxon>
        <taxon>Ustilaginomycotina</taxon>
        <taxon>Exobasidiomycetes</taxon>
        <taxon>Tilletiales</taxon>
        <taxon>Tilletiaceae</taxon>
        <taxon>Tilletia</taxon>
    </lineage>
</organism>
<proteinExistence type="predicted"/>
<sequence>MPSTRLDRTQRFIRRPALTILVSDKAWARQDVQPRSTKEAARLEFHLMPGAGDAVFTMENGRQRTPLNQLCASTAHLLNLQSVLELVLIFFGIHLEATKDRQCTHTHGVSKEYCPLVPPSKQVNSIVFCRLPWGESKPAASADPGDLFMNVTPLQMCQPLWDFVDPAAHSRCVVYVHLTARPRARPGLPHQLLLKLAQTFGIAGTAYEHEDENDRLSSESILGKRKRDGKNEDAEKERFKTQFRLALIRTNREVCALLGDPTNVEAAHLLPQRVDPEIAQLALESVFGPEGLDSQPSTLPTTSQMHCMPLFARNALPIPEQLMSMYDDEFLGLLLCVQLHKSLDVDLSLMILRGASVLLGLPMSRVQLACFQPACPTIRYNTEDEFKWSDMHQEQFQHEKEVRPRLGFNIPVQKWAALHLNAAMCFFKHCMKHCKGAQALIQVLINDAEPAEEVIPPTSASAEARTDVTESAQVNLSKPGTPTSSSAARKAERPLPTSSAKQEAESIASALVREYRELEAEYIEAEGDGEDLFKLQDEITAIMALCTLATCAGPTPTHTRMPMSASSAAKTSSPSS</sequence>
<dbReference type="Proteomes" id="UP001176521">
    <property type="component" value="Unassembled WGS sequence"/>
</dbReference>
<evidence type="ECO:0000313" key="2">
    <source>
        <dbReference type="EMBL" id="KAK0520778.1"/>
    </source>
</evidence>
<feature type="region of interest" description="Disordered" evidence="1">
    <location>
        <begin position="456"/>
        <end position="503"/>
    </location>
</feature>
<gene>
    <name evidence="2" type="ORF">OC842_006997</name>
</gene>
<name>A0AAN6G7I9_9BASI</name>
<evidence type="ECO:0000313" key="3">
    <source>
        <dbReference type="Proteomes" id="UP001176521"/>
    </source>
</evidence>
<dbReference type="EMBL" id="JAPDMQ010000750">
    <property type="protein sequence ID" value="KAK0520778.1"/>
    <property type="molecule type" value="Genomic_DNA"/>
</dbReference>
<accession>A0AAN6G7I9</accession>
<reference evidence="2" key="1">
    <citation type="journal article" date="2023" name="PhytoFront">
        <title>Draft Genome Resources of Seven Strains of Tilletia horrida, Causal Agent of Kernel Smut of Rice.</title>
        <authorList>
            <person name="Khanal S."/>
            <person name="Antony Babu S."/>
            <person name="Zhou X.G."/>
        </authorList>
    </citation>
    <scope>NUCLEOTIDE SEQUENCE</scope>
    <source>
        <strain evidence="2">TX3</strain>
    </source>
</reference>
<dbReference type="AlphaFoldDB" id="A0AAN6G7I9"/>
<comment type="caution">
    <text evidence="2">The sequence shown here is derived from an EMBL/GenBank/DDBJ whole genome shotgun (WGS) entry which is preliminary data.</text>
</comment>
<feature type="region of interest" description="Disordered" evidence="1">
    <location>
        <begin position="557"/>
        <end position="576"/>
    </location>
</feature>